<evidence type="ECO:0000256" key="1">
    <source>
        <dbReference type="SAM" id="Phobius"/>
    </source>
</evidence>
<evidence type="ECO:0000313" key="2">
    <source>
        <dbReference type="EMBL" id="RKD24004.1"/>
    </source>
</evidence>
<keyword evidence="1" id="KW-0812">Transmembrane</keyword>
<name>A0A419SIZ7_9BACL</name>
<keyword evidence="3" id="KW-1185">Reference proteome</keyword>
<dbReference type="RefSeq" id="WP_120189240.1">
    <property type="nucleotide sequence ID" value="NZ_MCHY01000008.1"/>
</dbReference>
<dbReference type="AlphaFoldDB" id="A0A419SIZ7"/>
<keyword evidence="1" id="KW-0472">Membrane</keyword>
<dbReference type="Pfam" id="PF06898">
    <property type="entry name" value="YqfD"/>
    <property type="match status" value="1"/>
</dbReference>
<comment type="caution">
    <text evidence="2">The sequence shown here is derived from an EMBL/GenBank/DDBJ whole genome shotgun (WGS) entry which is preliminary data.</text>
</comment>
<gene>
    <name evidence="2" type="ORF">BEP19_06185</name>
</gene>
<proteinExistence type="predicted"/>
<reference evidence="2 3" key="1">
    <citation type="submission" date="2016-08" db="EMBL/GenBank/DDBJ databases">
        <title>Novel Firmicute Genomes.</title>
        <authorList>
            <person name="Poppleton D.I."/>
            <person name="Gribaldo S."/>
        </authorList>
    </citation>
    <scope>NUCLEOTIDE SEQUENCE [LARGE SCALE GENOMIC DNA]</scope>
    <source>
        <strain evidence="2 3">RAOx-1</strain>
    </source>
</reference>
<dbReference type="InterPro" id="IPR010690">
    <property type="entry name" value="YqfD"/>
</dbReference>
<accession>A0A419SIZ7</accession>
<evidence type="ECO:0000313" key="3">
    <source>
        <dbReference type="Proteomes" id="UP000284219"/>
    </source>
</evidence>
<dbReference type="NCBIfam" id="TIGR02876">
    <property type="entry name" value="spore_yqfD"/>
    <property type="match status" value="1"/>
</dbReference>
<organism evidence="2 3">
    <name type="scientific">Ammoniphilus oxalaticus</name>
    <dbReference type="NCBI Taxonomy" id="66863"/>
    <lineage>
        <taxon>Bacteria</taxon>
        <taxon>Bacillati</taxon>
        <taxon>Bacillota</taxon>
        <taxon>Bacilli</taxon>
        <taxon>Bacillales</taxon>
        <taxon>Paenibacillaceae</taxon>
        <taxon>Aneurinibacillus group</taxon>
        <taxon>Ammoniphilus</taxon>
    </lineage>
</organism>
<protein>
    <submittedName>
        <fullName evidence="2">Sporulation protein YqfD</fullName>
    </submittedName>
</protein>
<sequence>MQHQWLKWFQGYLIVILKGKRIERLINLSTQRRMQVWNISRFDNQRGRIAIRLADYYQLRPLLKETGCRARIISKHGLPFYFRKAKKRYAFFIGFVGFLVMLFLLSNVIWSIEIEGAENINHVEVLTEAKKLGVEQGKFSFLLDDPNQIQAQLMSRIPEASWIGFKMDGTKAKIRIVEKVMPEVKEDVYARHLVASKSAVVSNIFAERGKPLVSEDDFVRKGDILVSGLIGKEEEPVAVMAQGKIEGEVWYETDVVIPIRRKHAAYTGENHRNFYFMAGDMKLKLWGFKEVPFAQYEVKENPRVWQWKESKLKVGWQTEQLLAVEHTESKVTVDEALQLAKEAAKQDVISKMKQGGYIKEEKVLLQREENDKVYIKFHVVAIEDIAVEQPIFLEGE</sequence>
<dbReference type="EMBL" id="MCHY01000008">
    <property type="protein sequence ID" value="RKD24004.1"/>
    <property type="molecule type" value="Genomic_DNA"/>
</dbReference>
<dbReference type="PIRSF" id="PIRSF029895">
    <property type="entry name" value="SpoIV"/>
    <property type="match status" value="1"/>
</dbReference>
<feature type="transmembrane region" description="Helical" evidence="1">
    <location>
        <begin position="89"/>
        <end position="110"/>
    </location>
</feature>
<keyword evidence="1" id="KW-1133">Transmembrane helix</keyword>
<dbReference type="OrthoDB" id="1640349at2"/>
<dbReference type="Proteomes" id="UP000284219">
    <property type="component" value="Unassembled WGS sequence"/>
</dbReference>